<dbReference type="AlphaFoldDB" id="A0A9X3XNY0"/>
<reference evidence="2" key="1">
    <citation type="submission" date="2022-05" db="EMBL/GenBank/DDBJ databases">
        <title>Draft genome sequence of Clostridium tertium strain CP3 isolated from Peru.</title>
        <authorList>
            <person name="Hurtado R."/>
            <person name="Lima L."/>
            <person name="Sousa T."/>
            <person name="Jaiswal A.K."/>
            <person name="Tiwari S."/>
            <person name="Maturrano L."/>
            <person name="Brenig B."/>
            <person name="Azevedo V."/>
        </authorList>
    </citation>
    <scope>NUCLEOTIDE SEQUENCE</scope>
    <source>
        <strain evidence="2">CP3</strain>
    </source>
</reference>
<keyword evidence="1" id="KW-0812">Transmembrane</keyword>
<gene>
    <name evidence="2" type="ORF">NE398_15205</name>
</gene>
<dbReference type="GeneID" id="93044327"/>
<accession>A0A9X3XNY0</accession>
<keyword evidence="1" id="KW-1133">Transmembrane helix</keyword>
<keyword evidence="1" id="KW-0472">Membrane</keyword>
<dbReference type="Proteomes" id="UP001141183">
    <property type="component" value="Unassembled WGS sequence"/>
</dbReference>
<comment type="caution">
    <text evidence="2">The sequence shown here is derived from an EMBL/GenBank/DDBJ whole genome shotgun (WGS) entry which is preliminary data.</text>
</comment>
<evidence type="ECO:0000256" key="1">
    <source>
        <dbReference type="SAM" id="Phobius"/>
    </source>
</evidence>
<sequence>MNKIMVILLLIASVFASYKLAEEKGQNKLIWAVITALVGPFVLAIQYLVSYYKNGYVTK</sequence>
<evidence type="ECO:0000313" key="3">
    <source>
        <dbReference type="Proteomes" id="UP001141183"/>
    </source>
</evidence>
<dbReference type="RefSeq" id="WP_008676362.1">
    <property type="nucleotide sequence ID" value="NZ_BAAACM010000016.1"/>
</dbReference>
<name>A0A9X3XNY0_9CLOT</name>
<proteinExistence type="predicted"/>
<protein>
    <submittedName>
        <fullName evidence="2">Uncharacterized protein</fullName>
    </submittedName>
</protein>
<feature type="transmembrane region" description="Helical" evidence="1">
    <location>
        <begin position="31"/>
        <end position="49"/>
    </location>
</feature>
<evidence type="ECO:0000313" key="2">
    <source>
        <dbReference type="EMBL" id="MDC4241484.1"/>
    </source>
</evidence>
<dbReference type="EMBL" id="JAMRYU010000016">
    <property type="protein sequence ID" value="MDC4241484.1"/>
    <property type="molecule type" value="Genomic_DNA"/>
</dbReference>
<keyword evidence="3" id="KW-1185">Reference proteome</keyword>
<organism evidence="2 3">
    <name type="scientific">Clostridium tertium</name>
    <dbReference type="NCBI Taxonomy" id="1559"/>
    <lineage>
        <taxon>Bacteria</taxon>
        <taxon>Bacillati</taxon>
        <taxon>Bacillota</taxon>
        <taxon>Clostridia</taxon>
        <taxon>Eubacteriales</taxon>
        <taxon>Clostridiaceae</taxon>
        <taxon>Clostridium</taxon>
    </lineage>
</organism>